<sequence length="136" mass="14910">MTMRIDLLAELLSDAGLGVAGESLFLYEMPAECSQGLLIKTPLTGIAINEELPGYFKFGLQVIVRAMTHGAGEDLAGKVIQVLTINQRRIFTNQDGSFAMQVNRLMPETLPIVYPRADSDALEWSINFACSLVLPH</sequence>
<dbReference type="InterPro" id="IPR024411">
    <property type="entry name" value="Tail_terminator_phage"/>
</dbReference>
<dbReference type="Pfam" id="PF12691">
    <property type="entry name" value="Phage_tail_terminator_6"/>
    <property type="match status" value="1"/>
</dbReference>
<dbReference type="STRING" id="1855383.SAMN05216548_1146"/>
<evidence type="ECO:0000313" key="2">
    <source>
        <dbReference type="Proteomes" id="UP000199647"/>
    </source>
</evidence>
<name>A0A1H9MQE2_9HYPH</name>
<keyword evidence="2" id="KW-1185">Reference proteome</keyword>
<gene>
    <name evidence="1" type="ORF">SAMN05216548_1146</name>
</gene>
<reference evidence="1 2" key="1">
    <citation type="submission" date="2016-10" db="EMBL/GenBank/DDBJ databases">
        <authorList>
            <person name="de Groot N.N."/>
        </authorList>
    </citation>
    <scope>NUCLEOTIDE SEQUENCE [LARGE SCALE GENOMIC DNA]</scope>
    <source>
        <strain evidence="1 2">A52C2</strain>
    </source>
</reference>
<dbReference type="Proteomes" id="UP000199647">
    <property type="component" value="Unassembled WGS sequence"/>
</dbReference>
<protein>
    <submittedName>
        <fullName evidence="1">Uncharacterized protein</fullName>
    </submittedName>
</protein>
<proteinExistence type="predicted"/>
<dbReference type="EMBL" id="FOFG01000014">
    <property type="protein sequence ID" value="SER25902.1"/>
    <property type="molecule type" value="Genomic_DNA"/>
</dbReference>
<evidence type="ECO:0000313" key="1">
    <source>
        <dbReference type="EMBL" id="SER25902.1"/>
    </source>
</evidence>
<accession>A0A1H9MQE2</accession>
<dbReference type="AlphaFoldDB" id="A0A1H9MQE2"/>
<organism evidence="1 2">
    <name type="scientific">Faunimonas pinastri</name>
    <dbReference type="NCBI Taxonomy" id="1855383"/>
    <lineage>
        <taxon>Bacteria</taxon>
        <taxon>Pseudomonadati</taxon>
        <taxon>Pseudomonadota</taxon>
        <taxon>Alphaproteobacteria</taxon>
        <taxon>Hyphomicrobiales</taxon>
        <taxon>Afifellaceae</taxon>
        <taxon>Faunimonas</taxon>
    </lineage>
</organism>